<evidence type="ECO:0000313" key="2">
    <source>
        <dbReference type="EMBL" id="MFC7148913.1"/>
    </source>
</evidence>
<gene>
    <name evidence="2" type="ORF">ACFQMJ_10270</name>
</gene>
<dbReference type="Proteomes" id="UP001596378">
    <property type="component" value="Unassembled WGS sequence"/>
</dbReference>
<dbReference type="Gene3D" id="3.30.470.20">
    <property type="entry name" value="ATP-grasp fold, B domain"/>
    <property type="match status" value="1"/>
</dbReference>
<accession>A0ABW2F6X4</accession>
<sequence>MRQPALGILTLYLNESKSLEERPVYEKMTAAGRRIGLSVFVFTPQDVDDARGLIRAQSYNPVTKKWSRRWVRFPSVIYDRCRIQKSYRFQQLLAFRKRYSHLHFLNRPLRNKWTIYRALGKVPAFRAHLPTTRLYQSPEDVSLLLKKYPTVYLKPINGTGGRGILRIERSRDGSLLLQGRNHARTIVQPKHISRGRLASALQSWDKHGDRYIVQQGLNIKLPSGRVHDYRMLVQKNGSGVWEVTGCAGRIGPLRSITSNLHGGGEAASMNDLLRQWVGSESDIRQIRQTAETFGVDVARHLEATYGALCELALDLAIDRNGKIWLIEVNPKPSREVFHQAGEREVYRKAIVRPIEYALWAYREKRGLRAQKTSPGTGAEHRSSADPADYDASSQGLPT</sequence>
<dbReference type="RefSeq" id="WP_378052734.1">
    <property type="nucleotide sequence ID" value="NZ_JBHMDN010000055.1"/>
</dbReference>
<feature type="region of interest" description="Disordered" evidence="1">
    <location>
        <begin position="368"/>
        <end position="398"/>
    </location>
</feature>
<protein>
    <submittedName>
        <fullName evidence="2">YheC/YheD family protein</fullName>
    </submittedName>
</protein>
<dbReference type="EMBL" id="JBHTAI010000005">
    <property type="protein sequence ID" value="MFC7148913.1"/>
    <property type="molecule type" value="Genomic_DNA"/>
</dbReference>
<reference evidence="3" key="1">
    <citation type="journal article" date="2019" name="Int. J. Syst. Evol. Microbiol.">
        <title>The Global Catalogue of Microorganisms (GCM) 10K type strain sequencing project: providing services to taxonomists for standard genome sequencing and annotation.</title>
        <authorList>
            <consortium name="The Broad Institute Genomics Platform"/>
            <consortium name="The Broad Institute Genome Sequencing Center for Infectious Disease"/>
            <person name="Wu L."/>
            <person name="Ma J."/>
        </authorList>
    </citation>
    <scope>NUCLEOTIDE SEQUENCE [LARGE SCALE GENOMIC DNA]</scope>
    <source>
        <strain evidence="3">KCTC 12907</strain>
    </source>
</reference>
<evidence type="ECO:0000313" key="3">
    <source>
        <dbReference type="Proteomes" id="UP001596378"/>
    </source>
</evidence>
<dbReference type="InterPro" id="IPR026838">
    <property type="entry name" value="YheC/D"/>
</dbReference>
<feature type="compositionally biased region" description="Low complexity" evidence="1">
    <location>
        <begin position="384"/>
        <end position="398"/>
    </location>
</feature>
<organism evidence="2 3">
    <name type="scientific">Cohnella cellulosilytica</name>
    <dbReference type="NCBI Taxonomy" id="986710"/>
    <lineage>
        <taxon>Bacteria</taxon>
        <taxon>Bacillati</taxon>
        <taxon>Bacillota</taxon>
        <taxon>Bacilli</taxon>
        <taxon>Bacillales</taxon>
        <taxon>Paenibacillaceae</taxon>
        <taxon>Cohnella</taxon>
    </lineage>
</organism>
<name>A0ABW2F6X4_9BACL</name>
<evidence type="ECO:0000256" key="1">
    <source>
        <dbReference type="SAM" id="MobiDB-lite"/>
    </source>
</evidence>
<comment type="caution">
    <text evidence="2">The sequence shown here is derived from an EMBL/GenBank/DDBJ whole genome shotgun (WGS) entry which is preliminary data.</text>
</comment>
<dbReference type="Pfam" id="PF14398">
    <property type="entry name" value="ATPgrasp_YheCD"/>
    <property type="match status" value="1"/>
</dbReference>
<dbReference type="SUPFAM" id="SSF56059">
    <property type="entry name" value="Glutathione synthetase ATP-binding domain-like"/>
    <property type="match status" value="1"/>
</dbReference>
<keyword evidence="3" id="KW-1185">Reference proteome</keyword>
<proteinExistence type="predicted"/>